<gene>
    <name evidence="2" type="ORF">O181_013936</name>
</gene>
<name>A0A9Q3GNQ0_9BASI</name>
<evidence type="ECO:0000313" key="2">
    <source>
        <dbReference type="EMBL" id="MBW0474221.1"/>
    </source>
</evidence>
<feature type="compositionally biased region" description="Basic and acidic residues" evidence="1">
    <location>
        <begin position="1"/>
        <end position="47"/>
    </location>
</feature>
<evidence type="ECO:0000313" key="3">
    <source>
        <dbReference type="Proteomes" id="UP000765509"/>
    </source>
</evidence>
<evidence type="ECO:0000256" key="1">
    <source>
        <dbReference type="SAM" id="MobiDB-lite"/>
    </source>
</evidence>
<dbReference type="Proteomes" id="UP000765509">
    <property type="component" value="Unassembled WGS sequence"/>
</dbReference>
<organism evidence="2 3">
    <name type="scientific">Austropuccinia psidii MF-1</name>
    <dbReference type="NCBI Taxonomy" id="1389203"/>
    <lineage>
        <taxon>Eukaryota</taxon>
        <taxon>Fungi</taxon>
        <taxon>Dikarya</taxon>
        <taxon>Basidiomycota</taxon>
        <taxon>Pucciniomycotina</taxon>
        <taxon>Pucciniomycetes</taxon>
        <taxon>Pucciniales</taxon>
        <taxon>Sphaerophragmiaceae</taxon>
        <taxon>Austropuccinia</taxon>
    </lineage>
</organism>
<dbReference type="AlphaFoldDB" id="A0A9Q3GNQ0"/>
<feature type="compositionally biased region" description="Basic and acidic residues" evidence="1">
    <location>
        <begin position="86"/>
        <end position="107"/>
    </location>
</feature>
<keyword evidence="3" id="KW-1185">Reference proteome</keyword>
<protein>
    <submittedName>
        <fullName evidence="2">Uncharacterized protein</fullName>
    </submittedName>
</protein>
<sequence>MEGNESAKDIVRSFAKEQPELKNKFMEKPVVKQKPEEEVKPTEKNSENKSTLIGHVEGWSNWKPPTISSANYPFRSHIGPRRTKKGKETKAQNQDPKKKADIQGTYIKEEKQEKRIIMAKKFQNSYIPKPDQPEEETGNISNKNKY</sequence>
<accession>A0A9Q3GNQ0</accession>
<reference evidence="2" key="1">
    <citation type="submission" date="2021-03" db="EMBL/GenBank/DDBJ databases">
        <title>Draft genome sequence of rust myrtle Austropuccinia psidii MF-1, a brazilian biotype.</title>
        <authorList>
            <person name="Quecine M.C."/>
            <person name="Pachon D.M.R."/>
            <person name="Bonatelli M.L."/>
            <person name="Correr F.H."/>
            <person name="Franceschini L.M."/>
            <person name="Leite T.F."/>
            <person name="Margarido G.R.A."/>
            <person name="Almeida C.A."/>
            <person name="Ferrarezi J.A."/>
            <person name="Labate C.A."/>
        </authorList>
    </citation>
    <scope>NUCLEOTIDE SEQUENCE</scope>
    <source>
        <strain evidence="2">MF-1</strain>
    </source>
</reference>
<feature type="region of interest" description="Disordered" evidence="1">
    <location>
        <begin position="1"/>
        <end position="107"/>
    </location>
</feature>
<dbReference type="EMBL" id="AVOT02003668">
    <property type="protein sequence ID" value="MBW0474221.1"/>
    <property type="molecule type" value="Genomic_DNA"/>
</dbReference>
<proteinExistence type="predicted"/>
<comment type="caution">
    <text evidence="2">The sequence shown here is derived from an EMBL/GenBank/DDBJ whole genome shotgun (WGS) entry which is preliminary data.</text>
</comment>
<feature type="region of interest" description="Disordered" evidence="1">
    <location>
        <begin position="121"/>
        <end position="146"/>
    </location>
</feature>